<evidence type="ECO:0000313" key="2">
    <source>
        <dbReference type="EMBL" id="KAG0478673.1"/>
    </source>
</evidence>
<dbReference type="EMBL" id="JADCNM010000006">
    <property type="protein sequence ID" value="KAG0478673.1"/>
    <property type="molecule type" value="Genomic_DNA"/>
</dbReference>
<sequence>MRHPSVDDAHKSLGSFSKKEDLIFILIVGLDFTISEAADLLMMILRSSAFGFTGGRNLNLPAVLHVFKGVDFLHQHLHDNAIGQLTRILVLKAQFSAFDYLLFASTPGFCCV</sequence>
<organism evidence="1 3">
    <name type="scientific">Vanilla planifolia</name>
    <name type="common">Vanilla</name>
    <dbReference type="NCBI Taxonomy" id="51239"/>
    <lineage>
        <taxon>Eukaryota</taxon>
        <taxon>Viridiplantae</taxon>
        <taxon>Streptophyta</taxon>
        <taxon>Embryophyta</taxon>
        <taxon>Tracheophyta</taxon>
        <taxon>Spermatophyta</taxon>
        <taxon>Magnoliopsida</taxon>
        <taxon>Liliopsida</taxon>
        <taxon>Asparagales</taxon>
        <taxon>Orchidaceae</taxon>
        <taxon>Vanilloideae</taxon>
        <taxon>Vanilleae</taxon>
        <taxon>Vanilla</taxon>
    </lineage>
</organism>
<evidence type="ECO:0000313" key="1">
    <source>
        <dbReference type="EMBL" id="KAG0476981.1"/>
    </source>
</evidence>
<evidence type="ECO:0000313" key="3">
    <source>
        <dbReference type="Proteomes" id="UP000636800"/>
    </source>
</evidence>
<gene>
    <name evidence="2" type="ORF">HPP92_013392</name>
    <name evidence="1" type="ORF">HPP92_013822</name>
</gene>
<comment type="caution">
    <text evidence="1">The sequence shown here is derived from an EMBL/GenBank/DDBJ whole genome shotgun (WGS) entry which is preliminary data.</text>
</comment>
<evidence type="ECO:0000313" key="4">
    <source>
        <dbReference type="Proteomes" id="UP000639772"/>
    </source>
</evidence>
<dbReference type="AlphaFoldDB" id="A0A835UZ01"/>
<proteinExistence type="predicted"/>
<protein>
    <submittedName>
        <fullName evidence="1">Uncharacterized protein</fullName>
    </submittedName>
</protein>
<dbReference type="Proteomes" id="UP000636800">
    <property type="component" value="Chromosome 6"/>
</dbReference>
<accession>A0A835UZ01</accession>
<dbReference type="EMBL" id="JADCNL010000006">
    <property type="protein sequence ID" value="KAG0476981.1"/>
    <property type="molecule type" value="Genomic_DNA"/>
</dbReference>
<keyword evidence="3" id="KW-1185">Reference proteome</keyword>
<reference evidence="3 4" key="1">
    <citation type="journal article" date="2020" name="Nat. Food">
        <title>A phased Vanilla planifolia genome enables genetic improvement of flavour and production.</title>
        <authorList>
            <person name="Hasing T."/>
            <person name="Tang H."/>
            <person name="Brym M."/>
            <person name="Khazi F."/>
            <person name="Huang T."/>
            <person name="Chambers A.H."/>
        </authorList>
    </citation>
    <scope>NUCLEOTIDE SEQUENCE [LARGE SCALE GENOMIC DNA]</scope>
    <source>
        <tissue evidence="1">Leaf</tissue>
    </source>
</reference>
<name>A0A835UZ01_VANPL</name>
<dbReference type="Proteomes" id="UP000639772">
    <property type="component" value="Chromosome 6"/>
</dbReference>